<gene>
    <name evidence="1" type="ORF">GGD89_003830</name>
</gene>
<dbReference type="SUPFAM" id="SSF51161">
    <property type="entry name" value="Trimeric LpxA-like enzymes"/>
    <property type="match status" value="1"/>
</dbReference>
<dbReference type="AlphaFoldDB" id="A0A7W6WBM5"/>
<dbReference type="PANTHER" id="PTHR13061">
    <property type="entry name" value="DYNACTIN SUBUNIT P25"/>
    <property type="match status" value="1"/>
</dbReference>
<dbReference type="InterPro" id="IPR001451">
    <property type="entry name" value="Hexapep"/>
</dbReference>
<dbReference type="RefSeq" id="WP_184048886.1">
    <property type="nucleotide sequence ID" value="NZ_JACIGK010000057.1"/>
</dbReference>
<comment type="caution">
    <text evidence="1">The sequence shown here is derived from an EMBL/GenBank/DDBJ whole genome shotgun (WGS) entry which is preliminary data.</text>
</comment>
<evidence type="ECO:0000313" key="1">
    <source>
        <dbReference type="EMBL" id="MBB4268174.1"/>
    </source>
</evidence>
<dbReference type="InterPro" id="IPR047324">
    <property type="entry name" value="LbH_gamma_CA-like"/>
</dbReference>
<dbReference type="Proteomes" id="UP000554286">
    <property type="component" value="Unassembled WGS sequence"/>
</dbReference>
<evidence type="ECO:0000313" key="2">
    <source>
        <dbReference type="Proteomes" id="UP000554286"/>
    </source>
</evidence>
<dbReference type="GO" id="GO:0016740">
    <property type="term" value="F:transferase activity"/>
    <property type="evidence" value="ECO:0007669"/>
    <property type="project" value="UniProtKB-KW"/>
</dbReference>
<dbReference type="InterPro" id="IPR050484">
    <property type="entry name" value="Transf_Hexapept/Carb_Anhydrase"/>
</dbReference>
<dbReference type="Pfam" id="PF00132">
    <property type="entry name" value="Hexapep"/>
    <property type="match status" value="1"/>
</dbReference>
<protein>
    <submittedName>
        <fullName evidence="1">Carbonic anhydrase/acetyltransferase-like protein (Isoleucine patch superfamily)</fullName>
    </submittedName>
</protein>
<dbReference type="CDD" id="cd04645">
    <property type="entry name" value="LbH_gamma_CA_like"/>
    <property type="match status" value="1"/>
</dbReference>
<keyword evidence="1" id="KW-0808">Transferase</keyword>
<organism evidence="1 2">
    <name type="scientific">Roseospira visakhapatnamensis</name>
    <dbReference type="NCBI Taxonomy" id="390880"/>
    <lineage>
        <taxon>Bacteria</taxon>
        <taxon>Pseudomonadati</taxon>
        <taxon>Pseudomonadota</taxon>
        <taxon>Alphaproteobacteria</taxon>
        <taxon>Rhodospirillales</taxon>
        <taxon>Rhodospirillaceae</taxon>
        <taxon>Roseospira</taxon>
    </lineage>
</organism>
<dbReference type="InterPro" id="IPR011004">
    <property type="entry name" value="Trimer_LpxA-like_sf"/>
</dbReference>
<keyword evidence="2" id="KW-1185">Reference proteome</keyword>
<proteinExistence type="predicted"/>
<name>A0A7W6WBM5_9PROT</name>
<accession>A0A7W6WBM5</accession>
<dbReference type="Gene3D" id="2.160.10.10">
    <property type="entry name" value="Hexapeptide repeat proteins"/>
    <property type="match status" value="1"/>
</dbReference>
<reference evidence="1 2" key="1">
    <citation type="submission" date="2020-08" db="EMBL/GenBank/DDBJ databases">
        <title>Genome sequencing of Purple Non-Sulfur Bacteria from various extreme environments.</title>
        <authorList>
            <person name="Mayer M."/>
        </authorList>
    </citation>
    <scope>NUCLEOTIDE SEQUENCE [LARGE SCALE GENOMIC DNA]</scope>
    <source>
        <strain evidence="1 2">JA131</strain>
    </source>
</reference>
<dbReference type="PANTHER" id="PTHR13061:SF29">
    <property type="entry name" value="GAMMA CARBONIC ANHYDRASE-LIKE 1, MITOCHONDRIAL-RELATED"/>
    <property type="match status" value="1"/>
</dbReference>
<sequence>MSPIILPYRGVWPTIAEDAFIAPGAVIIGDVVIGARTSVWFGCVVRGDVHEIRIGVETNIQDGTVVHVSKGTFGTYIGDGITIGHKALIHACTLESGCFVGMGSTIMDGSVVEGGAMIAAGAMVTPGKRVPAGELWAGSPARLKRALGAEDTAGWPAQAAHYAALGAEYRADLTRRAAE</sequence>
<dbReference type="EMBL" id="JACIGK010000057">
    <property type="protein sequence ID" value="MBB4268174.1"/>
    <property type="molecule type" value="Genomic_DNA"/>
</dbReference>